<dbReference type="Proteomes" id="UP000278351">
    <property type="component" value="Unassembled WGS sequence"/>
</dbReference>
<comment type="caution">
    <text evidence="9">The sequence shown here is derived from an EMBL/GenBank/DDBJ whole genome shotgun (WGS) entry which is preliminary data.</text>
</comment>
<name>A0A3N4PYQ6_9BACT</name>
<evidence type="ECO:0000259" key="8">
    <source>
        <dbReference type="Pfam" id="PF07715"/>
    </source>
</evidence>
<dbReference type="Gene3D" id="2.40.170.20">
    <property type="entry name" value="TonB-dependent receptor, beta-barrel domain"/>
    <property type="match status" value="1"/>
</dbReference>
<dbReference type="InterPro" id="IPR023996">
    <property type="entry name" value="TonB-dep_OMP_SusC/RagA"/>
</dbReference>
<proteinExistence type="inferred from homology"/>
<evidence type="ECO:0000256" key="1">
    <source>
        <dbReference type="ARBA" id="ARBA00004571"/>
    </source>
</evidence>
<evidence type="ECO:0000256" key="2">
    <source>
        <dbReference type="ARBA" id="ARBA00022448"/>
    </source>
</evidence>
<evidence type="ECO:0000256" key="3">
    <source>
        <dbReference type="ARBA" id="ARBA00022452"/>
    </source>
</evidence>
<keyword evidence="10" id="KW-1185">Reference proteome</keyword>
<dbReference type="InterPro" id="IPR008969">
    <property type="entry name" value="CarboxyPept-like_regulatory"/>
</dbReference>
<accession>A0A3N4PYQ6</accession>
<evidence type="ECO:0000256" key="5">
    <source>
        <dbReference type="ARBA" id="ARBA00023136"/>
    </source>
</evidence>
<evidence type="ECO:0000313" key="9">
    <source>
        <dbReference type="EMBL" id="RPE12019.1"/>
    </source>
</evidence>
<keyword evidence="2 7" id="KW-0813">Transport</keyword>
<dbReference type="InterPro" id="IPR037066">
    <property type="entry name" value="Plug_dom_sf"/>
</dbReference>
<keyword evidence="5 7" id="KW-0472">Membrane</keyword>
<keyword evidence="3 7" id="KW-1134">Transmembrane beta strand</keyword>
<evidence type="ECO:0000256" key="7">
    <source>
        <dbReference type="PROSITE-ProRule" id="PRU01360"/>
    </source>
</evidence>
<reference evidence="9 10" key="1">
    <citation type="submission" date="2018-11" db="EMBL/GenBank/DDBJ databases">
        <title>Chitinophaga lutea sp.nov., isolate from arsenic contaminated soil.</title>
        <authorList>
            <person name="Zong Y."/>
        </authorList>
    </citation>
    <scope>NUCLEOTIDE SEQUENCE [LARGE SCALE GENOMIC DNA]</scope>
    <source>
        <strain evidence="9 10">ZY74</strain>
    </source>
</reference>
<dbReference type="AlphaFoldDB" id="A0A3N4PYQ6"/>
<comment type="similarity">
    <text evidence="7">Belongs to the TonB-dependent receptor family.</text>
</comment>
<dbReference type="GO" id="GO:0009279">
    <property type="term" value="C:cell outer membrane"/>
    <property type="evidence" value="ECO:0007669"/>
    <property type="project" value="UniProtKB-SubCell"/>
</dbReference>
<evidence type="ECO:0000313" key="10">
    <source>
        <dbReference type="Proteomes" id="UP000278351"/>
    </source>
</evidence>
<dbReference type="SUPFAM" id="SSF56935">
    <property type="entry name" value="Porins"/>
    <property type="match status" value="1"/>
</dbReference>
<evidence type="ECO:0000256" key="4">
    <source>
        <dbReference type="ARBA" id="ARBA00022692"/>
    </source>
</evidence>
<keyword evidence="9" id="KW-0675">Receptor</keyword>
<organism evidence="9 10">
    <name type="scientific">Chitinophaga lutea</name>
    <dbReference type="NCBI Taxonomy" id="2488634"/>
    <lineage>
        <taxon>Bacteria</taxon>
        <taxon>Pseudomonadati</taxon>
        <taxon>Bacteroidota</taxon>
        <taxon>Chitinophagia</taxon>
        <taxon>Chitinophagales</taxon>
        <taxon>Chitinophagaceae</taxon>
        <taxon>Chitinophaga</taxon>
    </lineage>
</organism>
<keyword evidence="6 7" id="KW-0998">Cell outer membrane</keyword>
<dbReference type="EMBL" id="RPDH01000001">
    <property type="protein sequence ID" value="RPE12019.1"/>
    <property type="molecule type" value="Genomic_DNA"/>
</dbReference>
<dbReference type="Gene3D" id="2.170.130.10">
    <property type="entry name" value="TonB-dependent receptor, plug domain"/>
    <property type="match status" value="1"/>
</dbReference>
<dbReference type="SUPFAM" id="SSF49464">
    <property type="entry name" value="Carboxypeptidase regulatory domain-like"/>
    <property type="match status" value="1"/>
</dbReference>
<dbReference type="Pfam" id="PF07715">
    <property type="entry name" value="Plug"/>
    <property type="match status" value="1"/>
</dbReference>
<feature type="domain" description="TonB-dependent receptor plug" evidence="8">
    <location>
        <begin position="231"/>
        <end position="356"/>
    </location>
</feature>
<dbReference type="InterPro" id="IPR039426">
    <property type="entry name" value="TonB-dep_rcpt-like"/>
</dbReference>
<keyword evidence="4 7" id="KW-0812">Transmembrane</keyword>
<comment type="subcellular location">
    <subcellularLocation>
        <location evidence="1 7">Cell outer membrane</location>
        <topology evidence="1 7">Multi-pass membrane protein</topology>
    </subcellularLocation>
</comment>
<sequence length="1158" mass="127359">MQLHAFPEKNFPGAGGGYVQVPLFRNRLTKLLLMKLAALLLIIGLELPAIASSQTITIHERNIPLEKLFSKIEKQTGYSFWYNVKLLKQARKLDIQVSNASLQDVLALCFKDQPLVYNIVDKVVVVNQKEVVATAPVRIGVTGRVTDESGLPLPGVTVQVKGTRLGTSTDANGKYTIQVPENAAQALVFSFIGKETKEVAIDGNTTVDVVLKELVTQQQEIVVIGYGSVKKKTVTGAISSVKTAELNTAASTNIVQALAGRASGISAIQSSGQPGAGVSLQIRSNPSFASPGALYVVDGVIINDNAGEPSSSTRYGSSGVDRSPLNFINPNDIESIDFLKDASATAIYGARAGAGVVLITTKQGKGDKPKLEYDVNHSFQDIFKFYDILNTKEYMEQRNKIGYEKWMFDNKIAPYGNTDPATVTPFKPKYTQTQIDTTRMQPNAVDAITRKGFTQQHNISLSGMANKTRYYVSGNYLNQQGVLEHSNFTRYGGRISLDQAISPFVKVGVNVIASGSKADNANVGTQQNEYSGMVLSAFYYPATMPLKDAQGNYPINPDYQNSPNPLSFLDITDYTKSSRLLTSGYAEWNVIPSLKLKYNYSYDQSASKRYAYLPKSFLYGARSGGQASINESNSVSKLSEITANYTKQFGDIHSIQALVGHSYQVSDWDGLGLYNDRFPTDNFLFYNIGYGTAPRPGVSSYQNPTRIWKSYFGRVIYELADKYILTASLRRDGASNFAANKKWGTFPGVSAAWIISEENFIKNHIPAINFLKLRAGYGTTGNSNIGGSAFSYYTSNSPYVFGNTSLPGVTLDQLSNENLSWETQRDINVGLDFQVLQNRISGSFDYFNRTIVDLLTKVPLLTDFPVSQVASNAGKTRSRGWDVNLNTKNIVSNKAGGFNWSTTINVSHYFNSWVTRSPNALQTLPKYEAPDGPFNAIYGYVSDGIFQGGKAAPAHMPGILPGGIMVKDLNGYDTNGNLTGKPDGRISSADRILLGINGPRYSFGFNNTFSYRNFDLGIFMYGYIQKKYNSDLASSFSTYAQLGQFGWNVLSVVKERWSYDNTTAKYPTGLNDPYGSYASDSDYWLENGSFLRCRDITLGYTVGHGLISKQSVLTGLRLYANVQNPFIITKYRGIDPELQNYLAYPMSRSFTIGLNAKF</sequence>
<protein>
    <submittedName>
        <fullName evidence="9">TonB-dependent receptor</fullName>
    </submittedName>
</protein>
<dbReference type="PROSITE" id="PS52016">
    <property type="entry name" value="TONB_DEPENDENT_REC_3"/>
    <property type="match status" value="1"/>
</dbReference>
<dbReference type="InterPro" id="IPR023997">
    <property type="entry name" value="TonB-dep_OMP_SusC/RagA_CS"/>
</dbReference>
<dbReference type="NCBIfam" id="TIGR04057">
    <property type="entry name" value="SusC_RagA_signa"/>
    <property type="match status" value="1"/>
</dbReference>
<dbReference type="InterPro" id="IPR036942">
    <property type="entry name" value="Beta-barrel_TonB_sf"/>
</dbReference>
<evidence type="ECO:0000256" key="6">
    <source>
        <dbReference type="ARBA" id="ARBA00023237"/>
    </source>
</evidence>
<dbReference type="Gene3D" id="2.60.40.1120">
    <property type="entry name" value="Carboxypeptidase-like, regulatory domain"/>
    <property type="match status" value="1"/>
</dbReference>
<dbReference type="InterPro" id="IPR012910">
    <property type="entry name" value="Plug_dom"/>
</dbReference>
<gene>
    <name evidence="9" type="ORF">EGT74_00230</name>
</gene>
<dbReference type="Pfam" id="PF13715">
    <property type="entry name" value="CarbopepD_reg_2"/>
    <property type="match status" value="1"/>
</dbReference>
<dbReference type="NCBIfam" id="TIGR04056">
    <property type="entry name" value="OMP_RagA_SusC"/>
    <property type="match status" value="1"/>
</dbReference>